<evidence type="ECO:0000256" key="1">
    <source>
        <dbReference type="SAM" id="MobiDB-lite"/>
    </source>
</evidence>
<proteinExistence type="predicted"/>
<dbReference type="Pfam" id="PF11187">
    <property type="entry name" value="Mbeg1-like"/>
    <property type="match status" value="1"/>
</dbReference>
<dbReference type="NCBIfam" id="NF047388">
    <property type="entry name" value="SA1320_fam"/>
    <property type="match status" value="1"/>
</dbReference>
<dbReference type="InterPro" id="IPR029058">
    <property type="entry name" value="AB_hydrolase_fold"/>
</dbReference>
<name>A0AAX2LG86_STRSZ</name>
<dbReference type="SUPFAM" id="SSF53474">
    <property type="entry name" value="alpha/beta-Hydrolases"/>
    <property type="match status" value="1"/>
</dbReference>
<comment type="caution">
    <text evidence="2">The sequence shown here is derived from an EMBL/GenBank/DDBJ whole genome shotgun (WGS) entry which is preliminary data.</text>
</comment>
<organism evidence="2 3">
    <name type="scientific">Streptococcus equi subsp. zooepidemicus</name>
    <dbReference type="NCBI Taxonomy" id="40041"/>
    <lineage>
        <taxon>Bacteria</taxon>
        <taxon>Bacillati</taxon>
        <taxon>Bacillota</taxon>
        <taxon>Bacilli</taxon>
        <taxon>Lactobacillales</taxon>
        <taxon>Streptococcaceae</taxon>
        <taxon>Streptococcus</taxon>
    </lineage>
</organism>
<sequence>MQVMTDEQRQRIAEREYEEHTVGSSVIIKDGNSEFSIGYVSQIEDSISGFQAYVVTDVKLPPYPTKADYAQVKHVTMLYRGSTGPDQWQKHPVDVVADWVGNDLPMAMRILLPDQTPTKGTAQLRKAATFTNKTLKQYPNATFEFYGHSLGSMTVQYGVTSVSDKNLSRISGVYIYNGPNTYRVLNEYQRKRAKLLHDRIYNYVDPHDIIGMGFDQKEGAVGQVFVVNTKKVNDIVLQHMWHGYQYDQYGNMTNVNGRFVHANVLLPIDIDSDNRLDTKVEELYLGFRNYFDASTSARYGVLSDKQTIVINAGVLTNLAQNLQSSILGDLQTIRHITEKCQAKNDAIKDSFEERKKRVSENIKALLATNGLTDTFNSLQSSLERLVGQQDLFDMLSHSASLDYPFSYDEIPYVNNNRLNLAMYDSELASLNTKSLQLASSAQHEKSGWIDSIIGRSTLLKSWQIIDEASRQLLKESDKTFEGTGLRESKADGISDSLKEVFRVELQDIIELEKMIINTSELILGVSQNVTAIDNWLGNSLKNGQFQGSADVVSVPGSYDAYLERTGLLDDVRDILQAFDEQVEQKSRDYSRKVASVYASTFSRLFDTLDYWTTEVNTFKDIVTVLDRRFSDRVYVERTEIKDKTSITTRDYWGNLGTLYPCRIRSGIASARAEVCPLVPALTDTIQRVNTARHRLQNLHGDLSRLIEKGVYSALDLDDIITSQKMVGRLLDKIIVELSFVKATIEASMSGKAASAMVSHLALLLKRLGYFSQLVADCFGTQVTKVPSKAPTRASHKAKRFSLNNPLALQ</sequence>
<dbReference type="AlphaFoldDB" id="A0AAX2LG86"/>
<feature type="region of interest" description="Disordered" evidence="1">
    <location>
        <begin position="788"/>
        <end position="809"/>
    </location>
</feature>
<dbReference type="RefSeq" id="WP_111678796.1">
    <property type="nucleotide sequence ID" value="NZ_LS483325.1"/>
</dbReference>
<dbReference type="InterPro" id="IPR024499">
    <property type="entry name" value="Mbeg1-like"/>
</dbReference>
<accession>A0AAX2LG86</accession>
<evidence type="ECO:0000313" key="3">
    <source>
        <dbReference type="Proteomes" id="UP000255476"/>
    </source>
</evidence>
<protein>
    <submittedName>
        <fullName evidence="2">Protein of uncharacterized function (DUF2974)</fullName>
    </submittedName>
</protein>
<dbReference type="EMBL" id="UHHT01000001">
    <property type="protein sequence ID" value="SUO80914.1"/>
    <property type="molecule type" value="Genomic_DNA"/>
</dbReference>
<reference evidence="2 3" key="1">
    <citation type="submission" date="2018-06" db="EMBL/GenBank/DDBJ databases">
        <authorList>
            <consortium name="Pathogen Informatics"/>
            <person name="Doyle S."/>
        </authorList>
    </citation>
    <scope>NUCLEOTIDE SEQUENCE [LARGE SCALE GENOMIC DNA]</scope>
    <source>
        <strain evidence="2 3">NCTC7023</strain>
    </source>
</reference>
<gene>
    <name evidence="2" type="ORF">NCTC7023_00613</name>
</gene>
<evidence type="ECO:0000313" key="2">
    <source>
        <dbReference type="EMBL" id="SUO80914.1"/>
    </source>
</evidence>
<dbReference type="Proteomes" id="UP000255476">
    <property type="component" value="Unassembled WGS sequence"/>
</dbReference>